<dbReference type="OrthoDB" id="9909634at2"/>
<sequence precursor="true">MRRFLLLTVMVTAITVGHAFDTQPAKAGEVIYYTPPSYYMQPPLWYYPEYMVIDTAPIITYQYPPPVVYAPLTAVYARPVYRPRPLVVYQRPAYGYYYGW</sequence>
<evidence type="ECO:0000256" key="1">
    <source>
        <dbReference type="SAM" id="SignalP"/>
    </source>
</evidence>
<reference evidence="2 3" key="1">
    <citation type="submission" date="2019-02" db="EMBL/GenBank/DDBJ databases">
        <title>Deep-cultivation of Planctomycetes and their phenomic and genomic characterization uncovers novel biology.</title>
        <authorList>
            <person name="Wiegand S."/>
            <person name="Jogler M."/>
            <person name="Boedeker C."/>
            <person name="Pinto D."/>
            <person name="Vollmers J."/>
            <person name="Rivas-Marin E."/>
            <person name="Kohn T."/>
            <person name="Peeters S.H."/>
            <person name="Heuer A."/>
            <person name="Rast P."/>
            <person name="Oberbeckmann S."/>
            <person name="Bunk B."/>
            <person name="Jeske O."/>
            <person name="Meyerdierks A."/>
            <person name="Storesund J.E."/>
            <person name="Kallscheuer N."/>
            <person name="Luecker S."/>
            <person name="Lage O.M."/>
            <person name="Pohl T."/>
            <person name="Merkel B.J."/>
            <person name="Hornburger P."/>
            <person name="Mueller R.-W."/>
            <person name="Bruemmer F."/>
            <person name="Labrenz M."/>
            <person name="Spormann A.M."/>
            <person name="Op den Camp H."/>
            <person name="Overmann J."/>
            <person name="Amann R."/>
            <person name="Jetten M.S.M."/>
            <person name="Mascher T."/>
            <person name="Medema M.H."/>
            <person name="Devos D.P."/>
            <person name="Kaster A.-K."/>
            <person name="Ovreas L."/>
            <person name="Rohde M."/>
            <person name="Galperin M.Y."/>
            <person name="Jogler C."/>
        </authorList>
    </citation>
    <scope>NUCLEOTIDE SEQUENCE [LARGE SCALE GENOMIC DNA]</scope>
    <source>
        <strain evidence="2 3">Mal52</strain>
    </source>
</reference>
<proteinExistence type="predicted"/>
<accession>A0A517ZLZ2</accession>
<dbReference type="EMBL" id="CP036276">
    <property type="protein sequence ID" value="QDU43477.1"/>
    <property type="molecule type" value="Genomic_DNA"/>
</dbReference>
<evidence type="ECO:0008006" key="4">
    <source>
        <dbReference type="Google" id="ProtNLM"/>
    </source>
</evidence>
<dbReference type="RefSeq" id="WP_145375578.1">
    <property type="nucleotide sequence ID" value="NZ_CP036270.1"/>
</dbReference>
<evidence type="ECO:0000313" key="3">
    <source>
        <dbReference type="Proteomes" id="UP000319383"/>
    </source>
</evidence>
<dbReference type="AlphaFoldDB" id="A0A517ZLZ2"/>
<keyword evidence="1" id="KW-0732">Signal</keyword>
<keyword evidence="3" id="KW-1185">Reference proteome</keyword>
<dbReference type="KEGG" id="sdyn:Mal52_19520"/>
<protein>
    <recommendedName>
        <fullName evidence="4">PXPV repeat (3 copies)</fullName>
    </recommendedName>
</protein>
<gene>
    <name evidence="2" type="ORF">Mal52_19520</name>
</gene>
<organism evidence="2 3">
    <name type="scientific">Symmachiella dynata</name>
    <dbReference type="NCBI Taxonomy" id="2527995"/>
    <lineage>
        <taxon>Bacteria</taxon>
        <taxon>Pseudomonadati</taxon>
        <taxon>Planctomycetota</taxon>
        <taxon>Planctomycetia</taxon>
        <taxon>Planctomycetales</taxon>
        <taxon>Planctomycetaceae</taxon>
        <taxon>Symmachiella</taxon>
    </lineage>
</organism>
<feature type="chain" id="PRO_5022184692" description="PXPV repeat (3 copies)" evidence="1">
    <location>
        <begin position="20"/>
        <end position="100"/>
    </location>
</feature>
<dbReference type="Proteomes" id="UP000319383">
    <property type="component" value="Chromosome"/>
</dbReference>
<name>A0A517ZLZ2_9PLAN</name>
<evidence type="ECO:0000313" key="2">
    <source>
        <dbReference type="EMBL" id="QDU43477.1"/>
    </source>
</evidence>
<feature type="signal peptide" evidence="1">
    <location>
        <begin position="1"/>
        <end position="19"/>
    </location>
</feature>